<dbReference type="InterPro" id="IPR036390">
    <property type="entry name" value="WH_DNA-bd_sf"/>
</dbReference>
<dbReference type="Gene3D" id="1.20.120.530">
    <property type="entry name" value="GntR ligand-binding domain-like"/>
    <property type="match status" value="1"/>
</dbReference>
<dbReference type="InterPro" id="IPR000524">
    <property type="entry name" value="Tscrpt_reg_HTH_GntR"/>
</dbReference>
<evidence type="ECO:0000256" key="3">
    <source>
        <dbReference type="ARBA" id="ARBA00023163"/>
    </source>
</evidence>
<dbReference type="GO" id="GO:0003700">
    <property type="term" value="F:DNA-binding transcription factor activity"/>
    <property type="evidence" value="ECO:0007669"/>
    <property type="project" value="InterPro"/>
</dbReference>
<dbReference type="Pfam" id="PF07729">
    <property type="entry name" value="FCD"/>
    <property type="match status" value="1"/>
</dbReference>
<dbReference type="Gene3D" id="1.10.10.10">
    <property type="entry name" value="Winged helix-like DNA-binding domain superfamily/Winged helix DNA-binding domain"/>
    <property type="match status" value="1"/>
</dbReference>
<organism evidence="5 6">
    <name type="scientific">Roseovarius pacificus</name>
    <dbReference type="NCBI Taxonomy" id="337701"/>
    <lineage>
        <taxon>Bacteria</taxon>
        <taxon>Pseudomonadati</taxon>
        <taxon>Pseudomonadota</taxon>
        <taxon>Alphaproteobacteria</taxon>
        <taxon>Rhodobacterales</taxon>
        <taxon>Roseobacteraceae</taxon>
        <taxon>Roseovarius</taxon>
    </lineage>
</organism>
<keyword evidence="1" id="KW-0805">Transcription regulation</keyword>
<keyword evidence="6" id="KW-1185">Reference proteome</keyword>
<sequence>MTKTPRERPADKAYETIRDGILKGHWQGGAHLTEQKLVDLIGISRTPIRDALRRLDNEGLVTISRNSGARVARWDKAEIDQIFDLRVLLEGHAAALAADKIDSARLDKMTHLCDQMEDIVKHEKYPSSPHFAKLNDQYHTHILSASGNARLGLMVRQITNMPLVLRTYAHYAPDSLERSMQHHREIVTALGFRDGLWAQSLMQAHIRAGHAALAGS</sequence>
<dbReference type="PROSITE" id="PS50949">
    <property type="entry name" value="HTH_GNTR"/>
    <property type="match status" value="1"/>
</dbReference>
<dbReference type="PRINTS" id="PR00035">
    <property type="entry name" value="HTHGNTR"/>
</dbReference>
<dbReference type="AlphaFoldDB" id="A0A1M7AH22"/>
<protein>
    <submittedName>
        <fullName evidence="5">Transcriptional regulator, GntR family</fullName>
    </submittedName>
</protein>
<dbReference type="PANTHER" id="PTHR43537">
    <property type="entry name" value="TRANSCRIPTIONAL REGULATOR, GNTR FAMILY"/>
    <property type="match status" value="1"/>
</dbReference>
<dbReference type="InterPro" id="IPR008920">
    <property type="entry name" value="TF_FadR/GntR_C"/>
</dbReference>
<keyword evidence="2" id="KW-0238">DNA-binding</keyword>
<dbReference type="RefSeq" id="WP_073034063.1">
    <property type="nucleotide sequence ID" value="NZ_BMLR01000002.1"/>
</dbReference>
<dbReference type="SMART" id="SM00345">
    <property type="entry name" value="HTH_GNTR"/>
    <property type="match status" value="1"/>
</dbReference>
<dbReference type="EMBL" id="FRBR01000002">
    <property type="protein sequence ID" value="SHL41856.1"/>
    <property type="molecule type" value="Genomic_DNA"/>
</dbReference>
<gene>
    <name evidence="5" type="ORF">SAMN05444398_102321</name>
</gene>
<dbReference type="InterPro" id="IPR036388">
    <property type="entry name" value="WH-like_DNA-bd_sf"/>
</dbReference>
<dbReference type="GO" id="GO:0003677">
    <property type="term" value="F:DNA binding"/>
    <property type="evidence" value="ECO:0007669"/>
    <property type="project" value="UniProtKB-KW"/>
</dbReference>
<evidence type="ECO:0000259" key="4">
    <source>
        <dbReference type="PROSITE" id="PS50949"/>
    </source>
</evidence>
<accession>A0A1M7AH22</accession>
<dbReference type="Proteomes" id="UP000183974">
    <property type="component" value="Unassembled WGS sequence"/>
</dbReference>
<dbReference type="PANTHER" id="PTHR43537:SF24">
    <property type="entry name" value="GLUCONATE OPERON TRANSCRIPTIONAL REPRESSOR"/>
    <property type="match status" value="1"/>
</dbReference>
<reference evidence="5 6" key="1">
    <citation type="submission" date="2016-11" db="EMBL/GenBank/DDBJ databases">
        <authorList>
            <person name="Jaros S."/>
            <person name="Januszkiewicz K."/>
            <person name="Wedrychowicz H."/>
        </authorList>
    </citation>
    <scope>NUCLEOTIDE SEQUENCE [LARGE SCALE GENOMIC DNA]</scope>
    <source>
        <strain evidence="5 6">DSM 29589</strain>
    </source>
</reference>
<dbReference type="InterPro" id="IPR011711">
    <property type="entry name" value="GntR_C"/>
</dbReference>
<dbReference type="CDD" id="cd07377">
    <property type="entry name" value="WHTH_GntR"/>
    <property type="match status" value="1"/>
</dbReference>
<evidence type="ECO:0000313" key="6">
    <source>
        <dbReference type="Proteomes" id="UP000183974"/>
    </source>
</evidence>
<keyword evidence="3" id="KW-0804">Transcription</keyword>
<dbReference type="SUPFAM" id="SSF48008">
    <property type="entry name" value="GntR ligand-binding domain-like"/>
    <property type="match status" value="1"/>
</dbReference>
<name>A0A1M7AH22_9RHOB</name>
<dbReference type="STRING" id="337701.SAMN05444398_102321"/>
<proteinExistence type="predicted"/>
<dbReference type="OrthoDB" id="7834120at2"/>
<evidence type="ECO:0000313" key="5">
    <source>
        <dbReference type="EMBL" id="SHL41856.1"/>
    </source>
</evidence>
<dbReference type="Pfam" id="PF00392">
    <property type="entry name" value="GntR"/>
    <property type="match status" value="1"/>
</dbReference>
<evidence type="ECO:0000256" key="1">
    <source>
        <dbReference type="ARBA" id="ARBA00023015"/>
    </source>
</evidence>
<evidence type="ECO:0000256" key="2">
    <source>
        <dbReference type="ARBA" id="ARBA00023125"/>
    </source>
</evidence>
<dbReference type="SUPFAM" id="SSF46785">
    <property type="entry name" value="Winged helix' DNA-binding domain"/>
    <property type="match status" value="1"/>
</dbReference>
<dbReference type="SMART" id="SM00895">
    <property type="entry name" value="FCD"/>
    <property type="match status" value="1"/>
</dbReference>
<feature type="domain" description="HTH gntR-type" evidence="4">
    <location>
        <begin position="7"/>
        <end position="74"/>
    </location>
</feature>